<organism evidence="1 2">
    <name type="scientific">Fusarium equiseti</name>
    <name type="common">Fusarium scirpi</name>
    <dbReference type="NCBI Taxonomy" id="61235"/>
    <lineage>
        <taxon>Eukaryota</taxon>
        <taxon>Fungi</taxon>
        <taxon>Dikarya</taxon>
        <taxon>Ascomycota</taxon>
        <taxon>Pezizomycotina</taxon>
        <taxon>Sordariomycetes</taxon>
        <taxon>Hypocreomycetidae</taxon>
        <taxon>Hypocreales</taxon>
        <taxon>Nectriaceae</taxon>
        <taxon>Fusarium</taxon>
        <taxon>Fusarium incarnatum-equiseti species complex</taxon>
    </lineage>
</organism>
<name>A0A8J2NFK2_FUSEQ</name>
<evidence type="ECO:0000313" key="2">
    <source>
        <dbReference type="Proteomes" id="UP000693738"/>
    </source>
</evidence>
<evidence type="ECO:0000313" key="1">
    <source>
        <dbReference type="EMBL" id="CAG7566376.1"/>
    </source>
</evidence>
<protein>
    <recommendedName>
        <fullName evidence="3">F-box domain-containing protein</fullName>
    </recommendedName>
</protein>
<sequence>MATWPPGAHELKHKLSEVSREIVDSVRNRSLPVVKYVASTPSPDGTSFLLKLPTELIAEIFEACHLSDHLNLALTCRHLADGGKLTLARHQAAARDYGVVTDWHYLTIPTVLNKAIFDPYVRYNIRKIGIYGPRYDWEHWGEFRDEPPPTVEISPPPFEGGDVWYDFRWRQVFDRPSWQEIWGPAHEHIGAEFDEDAMTYAMLRVKRFKEHLPSIINQHWYSYIALMALLEWFSVNGHSDESSIVKGIDWAQDLLHAGNDSLLKALLICICPRLNILRHASCNVSDENVRKLDAMDWLARVITMGSRYNTWAPGLKSLREVSIGVPTGLWFEDRNLSGFHKEHIVRSIMLLPGLKAV</sequence>
<gene>
    <name evidence="1" type="ORF">FEQUK3_LOCUS12067</name>
</gene>
<accession>A0A8J2NFK2</accession>
<proteinExistence type="predicted"/>
<dbReference type="CDD" id="cd09917">
    <property type="entry name" value="F-box_SF"/>
    <property type="match status" value="1"/>
</dbReference>
<comment type="caution">
    <text evidence="1">The sequence shown here is derived from an EMBL/GenBank/DDBJ whole genome shotgun (WGS) entry which is preliminary data.</text>
</comment>
<evidence type="ECO:0008006" key="3">
    <source>
        <dbReference type="Google" id="ProtNLM"/>
    </source>
</evidence>
<dbReference type="EMBL" id="CAJSTJ010000206">
    <property type="protein sequence ID" value="CAG7566376.1"/>
    <property type="molecule type" value="Genomic_DNA"/>
</dbReference>
<reference evidence="1" key="1">
    <citation type="submission" date="2021-05" db="EMBL/GenBank/DDBJ databases">
        <authorList>
            <person name="Khan N."/>
        </authorList>
    </citation>
    <scope>NUCLEOTIDE SEQUENCE</scope>
</reference>
<dbReference type="Proteomes" id="UP000693738">
    <property type="component" value="Unassembled WGS sequence"/>
</dbReference>
<dbReference type="AlphaFoldDB" id="A0A8J2NFK2"/>